<dbReference type="SUPFAM" id="SSF56112">
    <property type="entry name" value="Protein kinase-like (PK-like)"/>
    <property type="match status" value="1"/>
</dbReference>
<dbReference type="PANTHER" id="PTHR47829">
    <property type="entry name" value="HYDROLASE, PUTATIVE (AFU_ORTHOLOGUE AFUA_1G12880)-RELATED"/>
    <property type="match status" value="1"/>
</dbReference>
<dbReference type="Gene3D" id="3.90.1200.10">
    <property type="match status" value="1"/>
</dbReference>
<dbReference type="InParanoid" id="A0A1Z5KKV7"/>
<evidence type="ECO:0000313" key="3">
    <source>
        <dbReference type="Proteomes" id="UP000198406"/>
    </source>
</evidence>
<feature type="domain" description="Aminoglycoside phosphotransferase" evidence="1">
    <location>
        <begin position="50"/>
        <end position="284"/>
    </location>
</feature>
<dbReference type="InterPro" id="IPR011009">
    <property type="entry name" value="Kinase-like_dom_sf"/>
</dbReference>
<evidence type="ECO:0000313" key="2">
    <source>
        <dbReference type="EMBL" id="GAX26943.1"/>
    </source>
</evidence>
<dbReference type="InterPro" id="IPR002575">
    <property type="entry name" value="Aminoglycoside_PTrfase"/>
</dbReference>
<dbReference type="InterPro" id="IPR052898">
    <property type="entry name" value="ACAD10-like"/>
</dbReference>
<dbReference type="OrthoDB" id="191037at2759"/>
<accession>A0A1Z5KKV7</accession>
<dbReference type="InterPro" id="IPR041726">
    <property type="entry name" value="ACAD10_11_N"/>
</dbReference>
<dbReference type="Proteomes" id="UP000198406">
    <property type="component" value="Unassembled WGS sequence"/>
</dbReference>
<gene>
    <name evidence="2" type="ORF">FisN_9Lh245</name>
</gene>
<dbReference type="PANTHER" id="PTHR47829:SF1">
    <property type="entry name" value="HAD FAMILY PHOSPHATASE"/>
    <property type="match status" value="1"/>
</dbReference>
<dbReference type="Gene3D" id="3.30.200.20">
    <property type="entry name" value="Phosphorylase Kinase, domain 1"/>
    <property type="match status" value="1"/>
</dbReference>
<dbReference type="EMBL" id="BDSP01000252">
    <property type="protein sequence ID" value="GAX26943.1"/>
    <property type="molecule type" value="Genomic_DNA"/>
</dbReference>
<dbReference type="AlphaFoldDB" id="A0A1Z5KKV7"/>
<keyword evidence="3" id="KW-1185">Reference proteome</keyword>
<sequence length="387" mass="43520">MIQQQGDQGQATTPVREPLDVDSLCQWMSQQPNLSIRLSPFPTQQSRLSIRQFGFGQSNPTYQLMFDKCTLVLRKKPSITVHASAHALHREYRILRALQQHNQQYPAQSVPVPMVYAYCTDTSIVGAEFYIMEFVPGRIFTDPALPGLSEHDRRAAFQNTIAVLKNLHHTVDWKQLGLADYGKPGRYVERQLERLMAVSRRQATLMMNEEDPNLMIPALAQQLVRYAQQCPQSKISLLHGDFKVDNLVFHPTEPRIIAILDWELSTLGDGLCDLANLAMMYFIAPDHVGISGIAGRTVPGIPSRHELVQMYCPSKPDFDTAWAWSGFYLSFLFFKNAVIVQGVAQRYQQGVASSAAAGQVGALLPQIVQQAQQLLQEYPPPLNTSRL</sequence>
<proteinExistence type="predicted"/>
<comment type="caution">
    <text evidence="2">The sequence shown here is derived from an EMBL/GenBank/DDBJ whole genome shotgun (WGS) entry which is preliminary data.</text>
</comment>
<evidence type="ECO:0000259" key="1">
    <source>
        <dbReference type="Pfam" id="PF01636"/>
    </source>
</evidence>
<dbReference type="CDD" id="cd05154">
    <property type="entry name" value="ACAD10_11_N-like"/>
    <property type="match status" value="1"/>
</dbReference>
<name>A0A1Z5KKV7_FISSO</name>
<dbReference type="Pfam" id="PF01636">
    <property type="entry name" value="APH"/>
    <property type="match status" value="1"/>
</dbReference>
<organism evidence="2 3">
    <name type="scientific">Fistulifera solaris</name>
    <name type="common">Oleaginous diatom</name>
    <dbReference type="NCBI Taxonomy" id="1519565"/>
    <lineage>
        <taxon>Eukaryota</taxon>
        <taxon>Sar</taxon>
        <taxon>Stramenopiles</taxon>
        <taxon>Ochrophyta</taxon>
        <taxon>Bacillariophyta</taxon>
        <taxon>Bacillariophyceae</taxon>
        <taxon>Bacillariophycidae</taxon>
        <taxon>Naviculales</taxon>
        <taxon>Naviculaceae</taxon>
        <taxon>Fistulifera</taxon>
    </lineage>
</organism>
<reference evidence="2 3" key="1">
    <citation type="journal article" date="2015" name="Plant Cell">
        <title>Oil accumulation by the oleaginous diatom Fistulifera solaris as revealed by the genome and transcriptome.</title>
        <authorList>
            <person name="Tanaka T."/>
            <person name="Maeda Y."/>
            <person name="Veluchamy A."/>
            <person name="Tanaka M."/>
            <person name="Abida H."/>
            <person name="Marechal E."/>
            <person name="Bowler C."/>
            <person name="Muto M."/>
            <person name="Sunaga Y."/>
            <person name="Tanaka M."/>
            <person name="Yoshino T."/>
            <person name="Taniguchi T."/>
            <person name="Fukuda Y."/>
            <person name="Nemoto M."/>
            <person name="Matsumoto M."/>
            <person name="Wong P.S."/>
            <person name="Aburatani S."/>
            <person name="Fujibuchi W."/>
        </authorList>
    </citation>
    <scope>NUCLEOTIDE SEQUENCE [LARGE SCALE GENOMIC DNA]</scope>
    <source>
        <strain evidence="2 3">JPCC DA0580</strain>
    </source>
</reference>
<protein>
    <submittedName>
        <fullName evidence="2">Acyl-CoA dehydrogenase family member 10</fullName>
    </submittedName>
</protein>